<dbReference type="PANTHER" id="PTHR32305:SF15">
    <property type="entry name" value="PROTEIN RHSA-RELATED"/>
    <property type="match status" value="1"/>
</dbReference>
<proteinExistence type="predicted"/>
<dbReference type="Pfam" id="PF20041">
    <property type="entry name" value="DUF6443"/>
    <property type="match status" value="1"/>
</dbReference>
<evidence type="ECO:0000256" key="1">
    <source>
        <dbReference type="SAM" id="SignalP"/>
    </source>
</evidence>
<dbReference type="Gene3D" id="2.180.10.10">
    <property type="entry name" value="RHS repeat-associated core"/>
    <property type="match status" value="1"/>
</dbReference>
<feature type="chain" id="PRO_5027826530" evidence="1">
    <location>
        <begin position="22"/>
        <end position="1284"/>
    </location>
</feature>
<protein>
    <submittedName>
        <fullName evidence="4">Uncharacterized protein</fullName>
    </submittedName>
</protein>
<evidence type="ECO:0000313" key="5">
    <source>
        <dbReference type="Proteomes" id="UP000530060"/>
    </source>
</evidence>
<comment type="caution">
    <text evidence="4">The sequence shown here is derived from an EMBL/GenBank/DDBJ whole genome shotgun (WGS) entry which is preliminary data.</text>
</comment>
<dbReference type="InterPro" id="IPR028903">
    <property type="entry name" value="Tox-REase-7_dom"/>
</dbReference>
<dbReference type="Proteomes" id="UP000530060">
    <property type="component" value="Unassembled WGS sequence"/>
</dbReference>
<dbReference type="EMBL" id="CAIJDP010000060">
    <property type="protein sequence ID" value="CAD0002417.1"/>
    <property type="molecule type" value="Genomic_DNA"/>
</dbReference>
<evidence type="ECO:0000313" key="4">
    <source>
        <dbReference type="EMBL" id="CAD0002417.1"/>
    </source>
</evidence>
<keyword evidence="5" id="KW-1185">Reference proteome</keyword>
<feature type="signal peptide" evidence="1">
    <location>
        <begin position="1"/>
        <end position="21"/>
    </location>
</feature>
<dbReference type="InterPro" id="IPR022385">
    <property type="entry name" value="Rhs_assc_core"/>
</dbReference>
<gene>
    <name evidence="4" type="ORF">FLAT13_01123</name>
</gene>
<organism evidence="4 5">
    <name type="scientific">Flavobacterium salmonis</name>
    <dbReference type="NCBI Taxonomy" id="2654844"/>
    <lineage>
        <taxon>Bacteria</taxon>
        <taxon>Pseudomonadati</taxon>
        <taxon>Bacteroidota</taxon>
        <taxon>Flavobacteriia</taxon>
        <taxon>Flavobacteriales</taxon>
        <taxon>Flavobacteriaceae</taxon>
        <taxon>Flavobacterium</taxon>
    </lineage>
</organism>
<feature type="domain" description="Tox-REase-7" evidence="2">
    <location>
        <begin position="1190"/>
        <end position="1267"/>
    </location>
</feature>
<keyword evidence="1" id="KW-0732">Signal</keyword>
<dbReference type="InterPro" id="IPR045619">
    <property type="entry name" value="DUF6443"/>
</dbReference>
<dbReference type="InterPro" id="IPR050708">
    <property type="entry name" value="T6SS_VgrG/RHS"/>
</dbReference>
<dbReference type="Pfam" id="PF15649">
    <property type="entry name" value="Tox-REase-7"/>
    <property type="match status" value="1"/>
</dbReference>
<reference evidence="4 5" key="1">
    <citation type="submission" date="2020-06" db="EMBL/GenBank/DDBJ databases">
        <authorList>
            <person name="Criscuolo A."/>
        </authorList>
    </citation>
    <scope>NUCLEOTIDE SEQUENCE [LARGE SCALE GENOMIC DNA]</scope>
    <source>
        <strain evidence="5">CIP 111411</strain>
    </source>
</reference>
<evidence type="ECO:0000259" key="3">
    <source>
        <dbReference type="Pfam" id="PF20041"/>
    </source>
</evidence>
<feature type="domain" description="DUF6443" evidence="3">
    <location>
        <begin position="26"/>
        <end position="163"/>
    </location>
</feature>
<dbReference type="PANTHER" id="PTHR32305">
    <property type="match status" value="1"/>
</dbReference>
<sequence>MKNIILLLILLPSLLIGQTQTENYIKTTTYKVESTTIITDPTNTQANQNVTYFDGLGRPIQEVAHQQSGTGKDIVTATEYDAFGRQVKEYLPYVPAAASLNYKSTALTDVGTFYNTATYENTLNPFSQKEFEASPLNRVLKQAAPGEDWKLGNAHEIRLDYQTNTNTDQVKRFGVSFIGDNKNSPYLEDNGIYATSQLYKIIIKDENWKANQTFSDDHTTQEFKDKQDRIVLKRSFDTGKWHDTYYVYDDYGNLTYVLPPKAATYNTIAQAYTNQEIFEDHADFFVNGVENDYCMIYIYKAYNDFGLAFYASNFTSGTILKSGKIAHLNFSPNLPNMSLGNIMVLNANGESVIGATAYIQDGDLYFSSTGAAVYPDQNGEFWFQTQNFANSALVAFDRTALNDLIYQYKYDKRNRLVEKKLPGKDWEYIVYDELDRPVLTQDANLRLNQKWLFTKYDVLGRTAYTGIHTNGTYLSRIDMQNYFDTQNDVASKMYETKATSGTGYDSSYYSNTNFPNTNIEIHTINYYDDYNFDINGSNPVTPVVNTKGLATGNKVRILGTTNWTTNVSGYDAKARLIYSFSKNDYLGTTSTTKSELDFIGQPLKNISTHLRDGVTTTIEDSFNYDNAGRLIKQTQSINGAATPEVIAENVYDELGQLIQKKVGGKTTQNGLQTVDYSYNIRGWLKAINDNDIINNNVISMGSGDLFGFKINYNKPSTGISLYNGNISQTFWKSANTMDTNLKNYSYTYDALNRFRTAKYAENNVSNSKFDETIYEYDRNGNILNLVRNMQSPYDTRWSTTIDNLAYEYDKGNKLMKVNDSYKGATYGGEGFKDGNNTGNDYSYDVNGNLTKDLNKKIGTATSEGITYNHLNLPTKIIFNTGETIDYIYDATGIKQRKIVSTGTTTDYAGGFQYENNILKFFPQSEGYVEYNSGSFNYIYQYKDHLGNVRLSYKDISLTATPSLQVLEENSYYPFGLKHKNNDVVNSTNPGLKYKYNNKELQDELQLNVYDYGARNYDPALGRWMNIDPLAEQMRRHSPYNYAFNNPVYFLDPDGMAPDNEAPDNEYDIDLKTGATTQVSNKGGDITDYLNFKKENGETLYTHEITVQHNTENIQSEGDEIGRTITSRQPGEVLTTNIKPTAGALHDPSAEIFAAIYGGEILGLGLNGLSKVATSLFSRGGMAEARALGIAGEEAVGITGSKTRIPSLTETANYRIPDRLTSTTLEEVKNVGHQSFTSQLKDFYKYSQETEREFILYTRTKTTFSQPLQNLLNDGSITHKIIPGK</sequence>
<accession>A0A6V6YSD8</accession>
<evidence type="ECO:0000259" key="2">
    <source>
        <dbReference type="Pfam" id="PF15649"/>
    </source>
</evidence>
<dbReference type="RefSeq" id="WP_180908243.1">
    <property type="nucleotide sequence ID" value="NZ_CAIJDP010000060.1"/>
</dbReference>
<name>A0A6V6YSD8_9FLAO</name>
<dbReference type="NCBIfam" id="TIGR03696">
    <property type="entry name" value="Rhs_assc_core"/>
    <property type="match status" value="1"/>
</dbReference>